<keyword evidence="3" id="KW-1185">Reference proteome</keyword>
<dbReference type="EMBL" id="CAUYUJ010006447">
    <property type="protein sequence ID" value="CAK0817383.1"/>
    <property type="molecule type" value="Genomic_DNA"/>
</dbReference>
<feature type="region of interest" description="Disordered" evidence="1">
    <location>
        <begin position="210"/>
        <end position="231"/>
    </location>
</feature>
<name>A0ABN9RHT7_9DINO</name>
<organism evidence="2 3">
    <name type="scientific">Prorocentrum cordatum</name>
    <dbReference type="NCBI Taxonomy" id="2364126"/>
    <lineage>
        <taxon>Eukaryota</taxon>
        <taxon>Sar</taxon>
        <taxon>Alveolata</taxon>
        <taxon>Dinophyceae</taxon>
        <taxon>Prorocentrales</taxon>
        <taxon>Prorocentraceae</taxon>
        <taxon>Prorocentrum</taxon>
    </lineage>
</organism>
<accession>A0ABN9RHT7</accession>
<evidence type="ECO:0000256" key="1">
    <source>
        <dbReference type="SAM" id="MobiDB-lite"/>
    </source>
</evidence>
<proteinExistence type="predicted"/>
<reference evidence="2" key="1">
    <citation type="submission" date="2023-10" db="EMBL/GenBank/DDBJ databases">
        <authorList>
            <person name="Chen Y."/>
            <person name="Shah S."/>
            <person name="Dougan E. K."/>
            <person name="Thang M."/>
            <person name="Chan C."/>
        </authorList>
    </citation>
    <scope>NUCLEOTIDE SEQUENCE [LARGE SCALE GENOMIC DNA]</scope>
</reference>
<sequence>MVRGGGIPVRHGSCVAHVRSVQEAAELMAKLGGQGEMQQLKEFQSVLDEAQGCLGLDRKVQTEDVRRGLVQRGQNDLAKDFVLWRQGWRAVAHPPAASLPQKVLQALRKPLMEGSGGGISMESASSEDVALDEESELFKRASSKSTSTGAQPKFFDIGSEEDVAPNPKVLEDIKDILLTLRADILSLLAPKVNQSTMTIAGEVMAGGASESAGAAKDEQASDQYDGLSTEEASEVGSFNYNAASALDLKPQPPPGAAPQTGVELEGAQEESAGAADGEQLNLRTAIPTTEDPFSLAVKARLQALRVSDASKNELAHLFATSLTRRACGKPPCPAVQHGVPKEDAK</sequence>
<gene>
    <name evidence="2" type="ORF">PCOR1329_LOCUS20018</name>
</gene>
<comment type="caution">
    <text evidence="2">The sequence shown here is derived from an EMBL/GenBank/DDBJ whole genome shotgun (WGS) entry which is preliminary data.</text>
</comment>
<protein>
    <submittedName>
        <fullName evidence="2">Uncharacterized protein</fullName>
    </submittedName>
</protein>
<feature type="region of interest" description="Disordered" evidence="1">
    <location>
        <begin position="245"/>
        <end position="278"/>
    </location>
</feature>
<dbReference type="Proteomes" id="UP001189429">
    <property type="component" value="Unassembled WGS sequence"/>
</dbReference>
<feature type="region of interest" description="Disordered" evidence="1">
    <location>
        <begin position="115"/>
        <end position="161"/>
    </location>
</feature>
<evidence type="ECO:0000313" key="3">
    <source>
        <dbReference type="Proteomes" id="UP001189429"/>
    </source>
</evidence>
<evidence type="ECO:0000313" key="2">
    <source>
        <dbReference type="EMBL" id="CAK0817383.1"/>
    </source>
</evidence>